<organism evidence="1 2">
    <name type="scientific">Laetiporus sulphureus 93-53</name>
    <dbReference type="NCBI Taxonomy" id="1314785"/>
    <lineage>
        <taxon>Eukaryota</taxon>
        <taxon>Fungi</taxon>
        <taxon>Dikarya</taxon>
        <taxon>Basidiomycota</taxon>
        <taxon>Agaricomycotina</taxon>
        <taxon>Agaricomycetes</taxon>
        <taxon>Polyporales</taxon>
        <taxon>Laetiporus</taxon>
    </lineage>
</organism>
<evidence type="ECO:0000313" key="1">
    <source>
        <dbReference type="EMBL" id="KZT05439.1"/>
    </source>
</evidence>
<dbReference type="RefSeq" id="XP_040763179.1">
    <property type="nucleotide sequence ID" value="XM_040906476.1"/>
</dbReference>
<dbReference type="AlphaFoldDB" id="A0A165DR02"/>
<gene>
    <name evidence="1" type="ORF">LAESUDRAFT_702281</name>
</gene>
<dbReference type="Proteomes" id="UP000076871">
    <property type="component" value="Unassembled WGS sequence"/>
</dbReference>
<evidence type="ECO:0000313" key="2">
    <source>
        <dbReference type="Proteomes" id="UP000076871"/>
    </source>
</evidence>
<proteinExistence type="predicted"/>
<dbReference type="OrthoDB" id="2801656at2759"/>
<keyword evidence="2" id="KW-1185">Reference proteome</keyword>
<dbReference type="EMBL" id="KV427630">
    <property type="protein sequence ID" value="KZT05439.1"/>
    <property type="molecule type" value="Genomic_DNA"/>
</dbReference>
<reference evidence="1 2" key="1">
    <citation type="journal article" date="2016" name="Mol. Biol. Evol.">
        <title>Comparative Genomics of Early-Diverging Mushroom-Forming Fungi Provides Insights into the Origins of Lignocellulose Decay Capabilities.</title>
        <authorList>
            <person name="Nagy L.G."/>
            <person name="Riley R."/>
            <person name="Tritt A."/>
            <person name="Adam C."/>
            <person name="Daum C."/>
            <person name="Floudas D."/>
            <person name="Sun H."/>
            <person name="Yadav J.S."/>
            <person name="Pangilinan J."/>
            <person name="Larsson K.H."/>
            <person name="Matsuura K."/>
            <person name="Barry K."/>
            <person name="Labutti K."/>
            <person name="Kuo R."/>
            <person name="Ohm R.A."/>
            <person name="Bhattacharya S.S."/>
            <person name="Shirouzu T."/>
            <person name="Yoshinaga Y."/>
            <person name="Martin F.M."/>
            <person name="Grigoriev I.V."/>
            <person name="Hibbett D.S."/>
        </authorList>
    </citation>
    <scope>NUCLEOTIDE SEQUENCE [LARGE SCALE GENOMIC DNA]</scope>
    <source>
        <strain evidence="1 2">93-53</strain>
    </source>
</reference>
<sequence>MVPDDQTNLFQTNRRFCQPEAENNHGILFIQEAVVSDLRWLYGLKLVNKSDQDLFPYVFYFDPSEYSIELWYYPPSATKPPPLKADGSLEVGYGEHGNGASIKLSVPEGMHTDSGFIKVFVSTKYVDMQPIAQPSSLHDANPPSTYGRGAAMAFAGPVGADLDQASWNVSTYILTATTLM</sequence>
<name>A0A165DR02_9APHY</name>
<protein>
    <submittedName>
        <fullName evidence="1">Uncharacterized protein</fullName>
    </submittedName>
</protein>
<dbReference type="InParanoid" id="A0A165DR02"/>
<accession>A0A165DR02</accession>
<dbReference type="GeneID" id="63823505"/>